<dbReference type="PANTHER" id="PTHR43221">
    <property type="entry name" value="PROTEASE HTPX"/>
    <property type="match status" value="1"/>
</dbReference>
<evidence type="ECO:0000256" key="3">
    <source>
        <dbReference type="ARBA" id="ARBA00022692"/>
    </source>
</evidence>
<evidence type="ECO:0000313" key="13">
    <source>
        <dbReference type="EMBL" id="GGT32536.1"/>
    </source>
</evidence>
<evidence type="ECO:0000256" key="1">
    <source>
        <dbReference type="ARBA" id="ARBA00022475"/>
    </source>
</evidence>
<evidence type="ECO:0000259" key="12">
    <source>
        <dbReference type="Pfam" id="PF01435"/>
    </source>
</evidence>
<dbReference type="GO" id="GO:0004222">
    <property type="term" value="F:metalloendopeptidase activity"/>
    <property type="evidence" value="ECO:0007669"/>
    <property type="project" value="InterPro"/>
</dbReference>
<keyword evidence="5 10" id="KW-0378">Hydrolase</keyword>
<keyword evidence="4" id="KW-0479">Metal-binding</keyword>
<sequence length="332" mass="36891">MRNDRQRLPGANGEGSRVSFPGVSFRTYEHPAALTALIAMKRARGFDLLLKKVHGAVGEPVVRMQHLTSAVRVGPRQFPRLHGLKEEAAGVLDLPETPELYVRSMGEVNAFAVGMDRPFLVLSSELVDVMNEDEIRFVLGHELGHVLSGHVLYQTVARIIASIGLASFPVAGLALEAVDAALKDWTRKSELSCDRAGLLVAQDLDVAVRALMKLVVGARAEEMNPAEFLQQAAEFELDATGWRNRVYKHLMPSGSHPILVLRASELDRWVRHGDYERILRSGEYEMRSEDGQATFRGGLRDHIREMKDKRDQKAADRALRGYAPPAQRGNDD</sequence>
<feature type="region of interest" description="Disordered" evidence="11">
    <location>
        <begin position="307"/>
        <end position="332"/>
    </location>
</feature>
<keyword evidence="9" id="KW-0472">Membrane</keyword>
<evidence type="ECO:0000256" key="8">
    <source>
        <dbReference type="ARBA" id="ARBA00023049"/>
    </source>
</evidence>
<evidence type="ECO:0000256" key="6">
    <source>
        <dbReference type="ARBA" id="ARBA00022833"/>
    </source>
</evidence>
<keyword evidence="8 10" id="KW-0482">Metalloprotease</keyword>
<dbReference type="EMBL" id="BMSA01000001">
    <property type="protein sequence ID" value="GGT32536.1"/>
    <property type="molecule type" value="Genomic_DNA"/>
</dbReference>
<dbReference type="Gene3D" id="3.30.2010.10">
    <property type="entry name" value="Metalloproteases ('zincins'), catalytic domain"/>
    <property type="match status" value="1"/>
</dbReference>
<organism evidence="13 14">
    <name type="scientific">Streptomyces phaeofaciens</name>
    <dbReference type="NCBI Taxonomy" id="68254"/>
    <lineage>
        <taxon>Bacteria</taxon>
        <taxon>Bacillati</taxon>
        <taxon>Actinomycetota</taxon>
        <taxon>Actinomycetes</taxon>
        <taxon>Kitasatosporales</taxon>
        <taxon>Streptomycetaceae</taxon>
        <taxon>Streptomyces</taxon>
    </lineage>
</organism>
<dbReference type="GO" id="GO:0046872">
    <property type="term" value="F:metal ion binding"/>
    <property type="evidence" value="ECO:0007669"/>
    <property type="project" value="UniProtKB-KW"/>
</dbReference>
<dbReference type="Pfam" id="PF01435">
    <property type="entry name" value="Peptidase_M48"/>
    <property type="match status" value="1"/>
</dbReference>
<dbReference type="Proteomes" id="UP000646776">
    <property type="component" value="Unassembled WGS sequence"/>
</dbReference>
<evidence type="ECO:0000256" key="4">
    <source>
        <dbReference type="ARBA" id="ARBA00022723"/>
    </source>
</evidence>
<comment type="caution">
    <text evidence="13">The sequence shown here is derived from an EMBL/GenBank/DDBJ whole genome shotgun (WGS) entry which is preliminary data.</text>
</comment>
<dbReference type="PANTHER" id="PTHR43221:SF3">
    <property type="entry name" value="SLL1280 PROTEIN"/>
    <property type="match status" value="1"/>
</dbReference>
<keyword evidence="2 10" id="KW-0645">Protease</keyword>
<comment type="cofactor">
    <cofactor evidence="10">
        <name>Zn(2+)</name>
        <dbReference type="ChEBI" id="CHEBI:29105"/>
    </cofactor>
    <text evidence="10">Binds 1 zinc ion per subunit.</text>
</comment>
<name>A0A918LPD5_9ACTN</name>
<keyword evidence="14" id="KW-1185">Reference proteome</keyword>
<accession>A0A918LPD5</accession>
<comment type="similarity">
    <text evidence="10">Belongs to the peptidase M48 family.</text>
</comment>
<keyword evidence="7" id="KW-1133">Transmembrane helix</keyword>
<evidence type="ECO:0000256" key="5">
    <source>
        <dbReference type="ARBA" id="ARBA00022801"/>
    </source>
</evidence>
<gene>
    <name evidence="13" type="ORF">GCM10010226_05940</name>
</gene>
<dbReference type="InterPro" id="IPR001915">
    <property type="entry name" value="Peptidase_M48"/>
</dbReference>
<dbReference type="AlphaFoldDB" id="A0A918LPD5"/>
<reference evidence="13" key="1">
    <citation type="journal article" date="2014" name="Int. J. Syst. Evol. Microbiol.">
        <title>Complete genome sequence of Corynebacterium casei LMG S-19264T (=DSM 44701T), isolated from a smear-ripened cheese.</title>
        <authorList>
            <consortium name="US DOE Joint Genome Institute (JGI-PGF)"/>
            <person name="Walter F."/>
            <person name="Albersmeier A."/>
            <person name="Kalinowski J."/>
            <person name="Ruckert C."/>
        </authorList>
    </citation>
    <scope>NUCLEOTIDE SEQUENCE</scope>
    <source>
        <strain evidence="13">JCM 4125</strain>
    </source>
</reference>
<evidence type="ECO:0000256" key="2">
    <source>
        <dbReference type="ARBA" id="ARBA00022670"/>
    </source>
</evidence>
<keyword evidence="6 10" id="KW-0862">Zinc</keyword>
<feature type="domain" description="Peptidase M48" evidence="12">
    <location>
        <begin position="75"/>
        <end position="269"/>
    </location>
</feature>
<dbReference type="InterPro" id="IPR050083">
    <property type="entry name" value="HtpX_protease"/>
</dbReference>
<evidence type="ECO:0000256" key="10">
    <source>
        <dbReference type="RuleBase" id="RU003983"/>
    </source>
</evidence>
<evidence type="ECO:0000256" key="9">
    <source>
        <dbReference type="ARBA" id="ARBA00023136"/>
    </source>
</evidence>
<dbReference type="CDD" id="cd07325">
    <property type="entry name" value="M48_Ste24p_like"/>
    <property type="match status" value="1"/>
</dbReference>
<dbReference type="GO" id="GO:0006508">
    <property type="term" value="P:proteolysis"/>
    <property type="evidence" value="ECO:0007669"/>
    <property type="project" value="UniProtKB-KW"/>
</dbReference>
<keyword evidence="1" id="KW-1003">Cell membrane</keyword>
<feature type="compositionally biased region" description="Basic and acidic residues" evidence="11">
    <location>
        <begin position="307"/>
        <end position="319"/>
    </location>
</feature>
<evidence type="ECO:0000256" key="11">
    <source>
        <dbReference type="SAM" id="MobiDB-lite"/>
    </source>
</evidence>
<proteinExistence type="inferred from homology"/>
<evidence type="ECO:0000313" key="14">
    <source>
        <dbReference type="Proteomes" id="UP000646776"/>
    </source>
</evidence>
<reference evidence="13" key="2">
    <citation type="submission" date="2020-09" db="EMBL/GenBank/DDBJ databases">
        <authorList>
            <person name="Sun Q."/>
            <person name="Ohkuma M."/>
        </authorList>
    </citation>
    <scope>NUCLEOTIDE SEQUENCE</scope>
    <source>
        <strain evidence="13">JCM 4125</strain>
    </source>
</reference>
<evidence type="ECO:0000256" key="7">
    <source>
        <dbReference type="ARBA" id="ARBA00022989"/>
    </source>
</evidence>
<keyword evidence="3" id="KW-0812">Transmembrane</keyword>
<protein>
    <submittedName>
        <fullName evidence="13">Zn-dependent protease</fullName>
    </submittedName>
</protein>